<evidence type="ECO:0000313" key="7">
    <source>
        <dbReference type="Proteomes" id="UP001208570"/>
    </source>
</evidence>
<evidence type="ECO:0000256" key="2">
    <source>
        <dbReference type="ARBA" id="ARBA00022525"/>
    </source>
</evidence>
<dbReference type="PANTHER" id="PTHR22923:SF116">
    <property type="entry name" value="C1Q DOMAIN-CONTAINING PROTEIN"/>
    <property type="match status" value="1"/>
</dbReference>
<evidence type="ECO:0000259" key="5">
    <source>
        <dbReference type="PROSITE" id="PS50871"/>
    </source>
</evidence>
<feature type="transmembrane region" description="Helical" evidence="4">
    <location>
        <begin position="64"/>
        <end position="88"/>
    </location>
</feature>
<protein>
    <recommendedName>
        <fullName evidence="5">C1q domain-containing protein</fullName>
    </recommendedName>
</protein>
<dbReference type="EMBL" id="JAODUP010000400">
    <property type="protein sequence ID" value="KAK2150549.1"/>
    <property type="molecule type" value="Genomic_DNA"/>
</dbReference>
<comment type="caution">
    <text evidence="6">The sequence shown here is derived from an EMBL/GenBank/DDBJ whole genome shotgun (WGS) entry which is preliminary data.</text>
</comment>
<evidence type="ECO:0000256" key="1">
    <source>
        <dbReference type="ARBA" id="ARBA00004613"/>
    </source>
</evidence>
<dbReference type="SUPFAM" id="SSF49842">
    <property type="entry name" value="TNF-like"/>
    <property type="match status" value="1"/>
</dbReference>
<keyword evidence="7" id="KW-1185">Reference proteome</keyword>
<dbReference type="Pfam" id="PF00386">
    <property type="entry name" value="C1q"/>
    <property type="match status" value="1"/>
</dbReference>
<keyword evidence="4" id="KW-1133">Transmembrane helix</keyword>
<dbReference type="PRINTS" id="PR00007">
    <property type="entry name" value="COMPLEMNTC1Q"/>
</dbReference>
<name>A0AAD9N1A0_9ANNE</name>
<keyword evidence="2" id="KW-0964">Secreted</keyword>
<comment type="subcellular location">
    <subcellularLocation>
        <location evidence="1">Secreted</location>
    </subcellularLocation>
</comment>
<organism evidence="6 7">
    <name type="scientific">Paralvinella palmiformis</name>
    <dbReference type="NCBI Taxonomy" id="53620"/>
    <lineage>
        <taxon>Eukaryota</taxon>
        <taxon>Metazoa</taxon>
        <taxon>Spiralia</taxon>
        <taxon>Lophotrochozoa</taxon>
        <taxon>Annelida</taxon>
        <taxon>Polychaeta</taxon>
        <taxon>Sedentaria</taxon>
        <taxon>Canalipalpata</taxon>
        <taxon>Terebellida</taxon>
        <taxon>Terebelliformia</taxon>
        <taxon>Alvinellidae</taxon>
        <taxon>Paralvinella</taxon>
    </lineage>
</organism>
<evidence type="ECO:0000256" key="3">
    <source>
        <dbReference type="ARBA" id="ARBA00022729"/>
    </source>
</evidence>
<dbReference type="SMART" id="SM00110">
    <property type="entry name" value="C1Q"/>
    <property type="match status" value="1"/>
</dbReference>
<keyword evidence="3" id="KW-0732">Signal</keyword>
<dbReference type="InterPro" id="IPR001073">
    <property type="entry name" value="C1q_dom"/>
</dbReference>
<keyword evidence="4" id="KW-0812">Transmembrane</keyword>
<gene>
    <name evidence="6" type="ORF">LSH36_400g00019</name>
</gene>
<sequence length="251" mass="26961">MSSSEDPNNDYLEIVSTRPASRVEDGAYTGLDISTADPVMPVLPPISNSGDSDKSGRCFVNTSCAIGLVVTLTVLLLANTAAVCYLLYRVETKETSSDCSTSLIQHYSILLPPGVNVVFYAMVGAYSGLVDEHRIIKFDDVQLNIGDAYNIDSGRFKAPTDGIYSISYEALTSDQCNDDYMCVSLFMDDEIVSISCGEYATSAGTSVSLELAAGRQVWVSIHHNAPCHAIYGGTGFFNKFSGHLVSEISPS</sequence>
<proteinExistence type="predicted"/>
<dbReference type="Proteomes" id="UP001208570">
    <property type="component" value="Unassembled WGS sequence"/>
</dbReference>
<dbReference type="PANTHER" id="PTHR22923">
    <property type="entry name" value="CEREBELLIN-RELATED"/>
    <property type="match status" value="1"/>
</dbReference>
<evidence type="ECO:0000256" key="4">
    <source>
        <dbReference type="SAM" id="Phobius"/>
    </source>
</evidence>
<dbReference type="GO" id="GO:0005576">
    <property type="term" value="C:extracellular region"/>
    <property type="evidence" value="ECO:0007669"/>
    <property type="project" value="UniProtKB-SubCell"/>
</dbReference>
<keyword evidence="4" id="KW-0472">Membrane</keyword>
<evidence type="ECO:0000313" key="6">
    <source>
        <dbReference type="EMBL" id="KAK2150549.1"/>
    </source>
</evidence>
<reference evidence="6" key="1">
    <citation type="journal article" date="2023" name="Mol. Biol. Evol.">
        <title>Third-Generation Sequencing Reveals the Adaptive Role of the Epigenome in Three Deep-Sea Polychaetes.</title>
        <authorList>
            <person name="Perez M."/>
            <person name="Aroh O."/>
            <person name="Sun Y."/>
            <person name="Lan Y."/>
            <person name="Juniper S.K."/>
            <person name="Young C.R."/>
            <person name="Angers B."/>
            <person name="Qian P.Y."/>
        </authorList>
    </citation>
    <scope>NUCLEOTIDE SEQUENCE</scope>
    <source>
        <strain evidence="6">P08H-3</strain>
    </source>
</reference>
<dbReference type="InterPro" id="IPR050822">
    <property type="entry name" value="Cerebellin_Synaptic_Org"/>
</dbReference>
<dbReference type="Gene3D" id="2.60.120.40">
    <property type="match status" value="1"/>
</dbReference>
<dbReference type="InterPro" id="IPR008983">
    <property type="entry name" value="Tumour_necrosis_fac-like_dom"/>
</dbReference>
<dbReference type="AlphaFoldDB" id="A0AAD9N1A0"/>
<dbReference type="PROSITE" id="PS50871">
    <property type="entry name" value="C1Q"/>
    <property type="match status" value="1"/>
</dbReference>
<accession>A0AAD9N1A0</accession>
<feature type="domain" description="C1q" evidence="5">
    <location>
        <begin position="112"/>
        <end position="251"/>
    </location>
</feature>
<feature type="transmembrane region" description="Helical" evidence="4">
    <location>
        <begin position="108"/>
        <end position="129"/>
    </location>
</feature>